<evidence type="ECO:0000256" key="1">
    <source>
        <dbReference type="SAM" id="SignalP"/>
    </source>
</evidence>
<organism evidence="2 3">
    <name type="scientific">Aedes aegypti</name>
    <name type="common">Yellowfever mosquito</name>
    <name type="synonym">Culex aegypti</name>
    <dbReference type="NCBI Taxonomy" id="7159"/>
    <lineage>
        <taxon>Eukaryota</taxon>
        <taxon>Metazoa</taxon>
        <taxon>Ecdysozoa</taxon>
        <taxon>Arthropoda</taxon>
        <taxon>Hexapoda</taxon>
        <taxon>Insecta</taxon>
        <taxon>Pterygota</taxon>
        <taxon>Neoptera</taxon>
        <taxon>Endopterygota</taxon>
        <taxon>Diptera</taxon>
        <taxon>Nematocera</taxon>
        <taxon>Culicoidea</taxon>
        <taxon>Culicidae</taxon>
        <taxon>Culicinae</taxon>
        <taxon>Aedini</taxon>
        <taxon>Aedes</taxon>
        <taxon>Stegomyia</taxon>
    </lineage>
</organism>
<gene>
    <name evidence="2" type="ORF">AaeL_AAEL017406</name>
</gene>
<dbReference type="PaxDb" id="7159-AAEL017406-PA"/>
<feature type="chain" id="PRO_5003824264" evidence="1">
    <location>
        <begin position="23"/>
        <end position="98"/>
    </location>
</feature>
<reference evidence="2" key="2">
    <citation type="journal article" date="2007" name="Science">
        <title>Genome sequence of Aedes aegypti, a major arbovirus vector.</title>
        <authorList>
            <person name="Nene V."/>
            <person name="Wortman J.R."/>
            <person name="Lawson D."/>
            <person name="Haas B."/>
            <person name="Kodira C."/>
            <person name="Tu Z.J."/>
            <person name="Loftus B."/>
            <person name="Xi Z."/>
            <person name="Megy K."/>
            <person name="Grabherr M."/>
            <person name="Ren Q."/>
            <person name="Zdobnov E.M."/>
            <person name="Lobo N.F."/>
            <person name="Campbell K.S."/>
            <person name="Brown S.E."/>
            <person name="Bonaldo M.F."/>
            <person name="Zhu J."/>
            <person name="Sinkins S.P."/>
            <person name="Hogenkamp D.G."/>
            <person name="Amedeo P."/>
            <person name="Arensburger P."/>
            <person name="Atkinson P.W."/>
            <person name="Bidwell S."/>
            <person name="Biedler J."/>
            <person name="Birney E."/>
            <person name="Bruggner R.V."/>
            <person name="Costas J."/>
            <person name="Coy M.R."/>
            <person name="Crabtree J."/>
            <person name="Crawford M."/>
            <person name="Debruyn B."/>
            <person name="Decaprio D."/>
            <person name="Eiglmeier K."/>
            <person name="Eisenstadt E."/>
            <person name="El-Dorry H."/>
            <person name="Gelbart W.M."/>
            <person name="Gomes S.L."/>
            <person name="Hammond M."/>
            <person name="Hannick L.I."/>
            <person name="Hogan J.R."/>
            <person name="Holmes M.H."/>
            <person name="Jaffe D."/>
            <person name="Johnston J.S."/>
            <person name="Kennedy R.C."/>
            <person name="Koo H."/>
            <person name="Kravitz S."/>
            <person name="Kriventseva E.V."/>
            <person name="Kulp D."/>
            <person name="Labutti K."/>
            <person name="Lee E."/>
            <person name="Li S."/>
            <person name="Lovin D.D."/>
            <person name="Mao C."/>
            <person name="Mauceli E."/>
            <person name="Menck C.F."/>
            <person name="Miller J.R."/>
            <person name="Montgomery P."/>
            <person name="Mori A."/>
            <person name="Nascimento A.L."/>
            <person name="Naveira H.F."/>
            <person name="Nusbaum C."/>
            <person name="O'leary S."/>
            <person name="Orvis J."/>
            <person name="Pertea M."/>
            <person name="Quesneville H."/>
            <person name="Reidenbach K.R."/>
            <person name="Rogers Y.H."/>
            <person name="Roth C.W."/>
            <person name="Schneider J.R."/>
            <person name="Schatz M."/>
            <person name="Shumway M."/>
            <person name="Stanke M."/>
            <person name="Stinson E.O."/>
            <person name="Tubio J.M."/>
            <person name="Vanzee J.P."/>
            <person name="Verjovski-Almeida S."/>
            <person name="Werner D."/>
            <person name="White O."/>
            <person name="Wyder S."/>
            <person name="Zeng Q."/>
            <person name="Zhao Q."/>
            <person name="Zhao Y."/>
            <person name="Hill C.A."/>
            <person name="Raikhel A.S."/>
            <person name="Soares M.B."/>
            <person name="Knudson D.L."/>
            <person name="Lee N.H."/>
            <person name="Galagan J."/>
            <person name="Salzberg S.L."/>
            <person name="Paulsen I.T."/>
            <person name="Dimopoulos G."/>
            <person name="Collins F.H."/>
            <person name="Birren B."/>
            <person name="Fraser-Liggett C.M."/>
            <person name="Severson D.W."/>
        </authorList>
    </citation>
    <scope>NUCLEOTIDE SEQUENCE [LARGE SCALE GENOMIC DNA]</scope>
    <source>
        <strain evidence="2">Liverpool</strain>
    </source>
</reference>
<feature type="signal peptide" evidence="1">
    <location>
        <begin position="1"/>
        <end position="22"/>
    </location>
</feature>
<keyword evidence="1" id="KW-0732">Signal</keyword>
<dbReference type="EMBL" id="CH477394">
    <property type="protein sequence ID" value="EJY57642.1"/>
    <property type="molecule type" value="Genomic_DNA"/>
</dbReference>
<name>J9HFM4_AEDAE</name>
<feature type="non-terminal residue" evidence="2">
    <location>
        <position position="1"/>
    </location>
</feature>
<dbReference type="AlphaFoldDB" id="J9HFM4"/>
<accession>J9HFM4</accession>
<evidence type="ECO:0000313" key="3">
    <source>
        <dbReference type="Proteomes" id="UP000682892"/>
    </source>
</evidence>
<evidence type="ECO:0000313" key="2">
    <source>
        <dbReference type="EMBL" id="EJY57642.1"/>
    </source>
</evidence>
<proteinExistence type="predicted"/>
<feature type="non-terminal residue" evidence="2">
    <location>
        <position position="98"/>
    </location>
</feature>
<dbReference type="Proteomes" id="UP000682892">
    <property type="component" value="Chromosome 2"/>
</dbReference>
<reference evidence="2" key="3">
    <citation type="submission" date="2012-09" db="EMBL/GenBank/DDBJ databases">
        <authorList>
            <consortium name="VectorBase"/>
        </authorList>
    </citation>
    <scope>NUCLEOTIDE SEQUENCE</scope>
    <source>
        <strain evidence="2">Liverpool</strain>
    </source>
</reference>
<protein>
    <submittedName>
        <fullName evidence="2">AAEL017406-PA</fullName>
    </submittedName>
</protein>
<reference evidence="2" key="1">
    <citation type="submission" date="2005-10" db="EMBL/GenBank/DDBJ databases">
        <authorList>
            <person name="Loftus B.J."/>
            <person name="Nene V.M."/>
            <person name="Hannick L.I."/>
            <person name="Bidwell S."/>
            <person name="Haas B."/>
            <person name="Amedeo P."/>
            <person name="Orvis J."/>
            <person name="Wortman J.R."/>
            <person name="White O.R."/>
            <person name="Salzberg S."/>
            <person name="Shumway M."/>
            <person name="Koo H."/>
            <person name="Zhao Y."/>
            <person name="Holmes M."/>
            <person name="Miller J."/>
            <person name="Schatz M."/>
            <person name="Pop M."/>
            <person name="Pai G."/>
            <person name="Utterback T."/>
            <person name="Rogers Y.-H."/>
            <person name="Kravitz S."/>
            <person name="Fraser C.M."/>
        </authorList>
    </citation>
    <scope>NUCLEOTIDE SEQUENCE</scope>
    <source>
        <strain evidence="2">Liverpool</strain>
    </source>
</reference>
<sequence length="98" mass="10562">VVNPPPAALASFLFAFDVYTLAPPVGPSASASRDKNTKLALNISRIFPPCPWITSPTRGDSQIFSSLTNKHPSRGDCGDAEVFSVSRSNNHYILTFLP</sequence>